<keyword evidence="5" id="KW-1185">Reference proteome</keyword>
<dbReference type="PRINTS" id="PR00080">
    <property type="entry name" value="SDRFAMILY"/>
</dbReference>
<dbReference type="EMBL" id="FQWQ01000003">
    <property type="protein sequence ID" value="SHH54914.1"/>
    <property type="molecule type" value="Genomic_DNA"/>
</dbReference>
<dbReference type="FunFam" id="3.40.50.720:FF:000084">
    <property type="entry name" value="Short-chain dehydrogenase reductase"/>
    <property type="match status" value="1"/>
</dbReference>
<dbReference type="InterPro" id="IPR057326">
    <property type="entry name" value="KR_dom"/>
</dbReference>
<dbReference type="RefSeq" id="WP_073138078.1">
    <property type="nucleotide sequence ID" value="NZ_FQWQ01000003.1"/>
</dbReference>
<comment type="similarity">
    <text evidence="1">Belongs to the short-chain dehydrogenases/reductases (SDR) family.</text>
</comment>
<dbReference type="Proteomes" id="UP000184212">
    <property type="component" value="Unassembled WGS sequence"/>
</dbReference>
<dbReference type="InterPro" id="IPR036291">
    <property type="entry name" value="NAD(P)-bd_dom_sf"/>
</dbReference>
<protein>
    <submittedName>
        <fullName evidence="4">NAD(P)-dependent dehydrogenase, short-chain alcohol dehydrogenase family</fullName>
    </submittedName>
</protein>
<dbReference type="OrthoDB" id="9804104at2"/>
<evidence type="ECO:0000313" key="5">
    <source>
        <dbReference type="Proteomes" id="UP000184212"/>
    </source>
</evidence>
<dbReference type="AlphaFoldDB" id="A0A1M5TW33"/>
<evidence type="ECO:0000256" key="1">
    <source>
        <dbReference type="ARBA" id="ARBA00006484"/>
    </source>
</evidence>
<keyword evidence="2" id="KW-0560">Oxidoreductase</keyword>
<dbReference type="SMART" id="SM00822">
    <property type="entry name" value="PKS_KR"/>
    <property type="match status" value="1"/>
</dbReference>
<gene>
    <name evidence="4" type="ORF">SAMN04488109_4307</name>
</gene>
<dbReference type="InterPro" id="IPR002347">
    <property type="entry name" value="SDR_fam"/>
</dbReference>
<reference evidence="4 5" key="1">
    <citation type="submission" date="2016-11" db="EMBL/GenBank/DDBJ databases">
        <authorList>
            <person name="Jaros S."/>
            <person name="Januszkiewicz K."/>
            <person name="Wedrychowicz H."/>
        </authorList>
    </citation>
    <scope>NUCLEOTIDE SEQUENCE [LARGE SCALE GENOMIC DNA]</scope>
    <source>
        <strain evidence="4 5">DSM 24574</strain>
    </source>
</reference>
<organism evidence="4 5">
    <name type="scientific">Chryseolinea serpens</name>
    <dbReference type="NCBI Taxonomy" id="947013"/>
    <lineage>
        <taxon>Bacteria</taxon>
        <taxon>Pseudomonadati</taxon>
        <taxon>Bacteroidota</taxon>
        <taxon>Cytophagia</taxon>
        <taxon>Cytophagales</taxon>
        <taxon>Fulvivirgaceae</taxon>
        <taxon>Chryseolinea</taxon>
    </lineage>
</organism>
<dbReference type="SUPFAM" id="SSF51735">
    <property type="entry name" value="NAD(P)-binding Rossmann-fold domains"/>
    <property type="match status" value="1"/>
</dbReference>
<evidence type="ECO:0000259" key="3">
    <source>
        <dbReference type="SMART" id="SM00822"/>
    </source>
</evidence>
<dbReference type="PANTHER" id="PTHR24321:SF11">
    <property type="entry name" value="BLR0893 PROTEIN"/>
    <property type="match status" value="1"/>
</dbReference>
<evidence type="ECO:0000313" key="4">
    <source>
        <dbReference type="EMBL" id="SHH54914.1"/>
    </source>
</evidence>
<feature type="domain" description="Ketoreductase" evidence="3">
    <location>
        <begin position="4"/>
        <end position="194"/>
    </location>
</feature>
<dbReference type="PRINTS" id="PR00081">
    <property type="entry name" value="GDHRDH"/>
</dbReference>
<evidence type="ECO:0000256" key="2">
    <source>
        <dbReference type="ARBA" id="ARBA00023002"/>
    </source>
</evidence>
<dbReference type="CDD" id="cd05233">
    <property type="entry name" value="SDR_c"/>
    <property type="match status" value="1"/>
</dbReference>
<proteinExistence type="inferred from homology"/>
<dbReference type="Pfam" id="PF13561">
    <property type="entry name" value="adh_short_C2"/>
    <property type="match status" value="1"/>
</dbReference>
<dbReference type="STRING" id="947013.SAMN04488109_4307"/>
<accession>A0A1M5TW33</accession>
<name>A0A1M5TW33_9BACT</name>
<dbReference type="GO" id="GO:0016491">
    <property type="term" value="F:oxidoreductase activity"/>
    <property type="evidence" value="ECO:0007669"/>
    <property type="project" value="UniProtKB-KW"/>
</dbReference>
<sequence>MKNKVVLITGGTSGLGASAVKAFADLEAKVVFCGRRTTEGSSIESQIRSKGGEATFVQADVTNEKQVEHLVSETIRLHGQLDVAFNNAGANLSFGPLEGMSSEQFMNTVMLNLTGTFHALKYEIQAMKKNGGSIINTASTAGVKGVAQGIAAYVAAKHGVIGLTKAAALEQARNQIRVNALVVSAMATEQWLQGVNRTPGMYEKIAAAMPLGKIATPEDITPLITFLAGDQSTFITGAALAIDGGVTAG</sequence>
<dbReference type="PANTHER" id="PTHR24321">
    <property type="entry name" value="DEHYDROGENASES, SHORT CHAIN"/>
    <property type="match status" value="1"/>
</dbReference>
<dbReference type="Gene3D" id="3.40.50.720">
    <property type="entry name" value="NAD(P)-binding Rossmann-like Domain"/>
    <property type="match status" value="1"/>
</dbReference>